<dbReference type="InterPro" id="IPR011008">
    <property type="entry name" value="Dimeric_a/b-barrel"/>
</dbReference>
<evidence type="ECO:0000313" key="3">
    <source>
        <dbReference type="Proteomes" id="UP000003174"/>
    </source>
</evidence>
<dbReference type="PANTHER" id="PTHR30154:SF34">
    <property type="entry name" value="TRANSCRIPTIONAL REGULATOR AZLB"/>
    <property type="match status" value="1"/>
</dbReference>
<protein>
    <submittedName>
        <fullName evidence="2">Transcriptional regulator, AsnC family</fullName>
    </submittedName>
</protein>
<dbReference type="GO" id="GO:0005829">
    <property type="term" value="C:cytosol"/>
    <property type="evidence" value="ECO:0007669"/>
    <property type="project" value="TreeGrafter"/>
</dbReference>
<dbReference type="Proteomes" id="UP000003174">
    <property type="component" value="Unassembled WGS sequence"/>
</dbReference>
<reference evidence="2 3" key="1">
    <citation type="submission" date="2009-01" db="EMBL/GenBank/DDBJ databases">
        <authorList>
            <person name="Fulton L."/>
            <person name="Clifton S."/>
            <person name="Fulton B."/>
            <person name="Xu J."/>
            <person name="Minx P."/>
            <person name="Pepin K.H."/>
            <person name="Johnson M."/>
            <person name="Bhonagiri V."/>
            <person name="Nash W.E."/>
            <person name="Mardis E.R."/>
            <person name="Wilson R.K."/>
        </authorList>
    </citation>
    <scope>NUCLEOTIDE SEQUENCE [LARGE SCALE GENOMIC DNA]</scope>
    <source>
        <strain evidence="2 3">DSM 3353</strain>
    </source>
</reference>
<evidence type="ECO:0000313" key="2">
    <source>
        <dbReference type="EMBL" id="EEG37013.1"/>
    </source>
</evidence>
<accession>C0EUP8</accession>
<dbReference type="InterPro" id="IPR019888">
    <property type="entry name" value="Tscrpt_reg_AsnC-like"/>
</dbReference>
<name>C0EUP8_9FIRM</name>
<organism evidence="2 3">
    <name type="scientific">Anaerobutyricum hallii DSM 3353</name>
    <dbReference type="NCBI Taxonomy" id="411469"/>
    <lineage>
        <taxon>Bacteria</taxon>
        <taxon>Bacillati</taxon>
        <taxon>Bacillota</taxon>
        <taxon>Clostridia</taxon>
        <taxon>Lachnospirales</taxon>
        <taxon>Lachnospiraceae</taxon>
        <taxon>Anaerobutyricum</taxon>
    </lineage>
</organism>
<dbReference type="Pfam" id="PF13412">
    <property type="entry name" value="HTH_24"/>
    <property type="match status" value="1"/>
</dbReference>
<evidence type="ECO:0000259" key="1">
    <source>
        <dbReference type="Pfam" id="PF01037"/>
    </source>
</evidence>
<dbReference type="InterPro" id="IPR036390">
    <property type="entry name" value="WH_DNA-bd_sf"/>
</dbReference>
<reference evidence="2 3" key="2">
    <citation type="submission" date="2009-02" db="EMBL/GenBank/DDBJ databases">
        <title>Draft genome sequence of Eubacterium hallii (DSM 3353).</title>
        <authorList>
            <person name="Sudarsanam P."/>
            <person name="Ley R."/>
            <person name="Guruge J."/>
            <person name="Turnbaugh P.J."/>
            <person name="Mahowald M."/>
            <person name="Liep D."/>
            <person name="Gordon J."/>
        </authorList>
    </citation>
    <scope>NUCLEOTIDE SEQUENCE [LARGE SCALE GENOMIC DNA]</scope>
    <source>
        <strain evidence="2 3">DSM 3353</strain>
    </source>
</reference>
<dbReference type="InterPro" id="IPR036388">
    <property type="entry name" value="WH-like_DNA-bd_sf"/>
</dbReference>
<dbReference type="InterPro" id="IPR019887">
    <property type="entry name" value="Tscrpt_reg_AsnC/Lrp_C"/>
</dbReference>
<comment type="caution">
    <text evidence="2">The sequence shown here is derived from an EMBL/GenBank/DDBJ whole genome shotgun (WGS) entry which is preliminary data.</text>
</comment>
<dbReference type="Gene3D" id="3.30.70.920">
    <property type="match status" value="1"/>
</dbReference>
<dbReference type="SMART" id="SM00344">
    <property type="entry name" value="HTH_ASNC"/>
    <property type="match status" value="1"/>
</dbReference>
<dbReference type="GO" id="GO:0043200">
    <property type="term" value="P:response to amino acid"/>
    <property type="evidence" value="ECO:0007669"/>
    <property type="project" value="TreeGrafter"/>
</dbReference>
<dbReference type="PANTHER" id="PTHR30154">
    <property type="entry name" value="LEUCINE-RESPONSIVE REGULATORY PROTEIN"/>
    <property type="match status" value="1"/>
</dbReference>
<dbReference type="AlphaFoldDB" id="C0EUP8"/>
<dbReference type="GO" id="GO:0043565">
    <property type="term" value="F:sequence-specific DNA binding"/>
    <property type="evidence" value="ECO:0007669"/>
    <property type="project" value="TreeGrafter"/>
</dbReference>
<proteinExistence type="predicted"/>
<feature type="domain" description="Transcription regulator AsnC/Lrp ligand binding" evidence="1">
    <location>
        <begin position="75"/>
        <end position="148"/>
    </location>
</feature>
<gene>
    <name evidence="2" type="ORF">EUBHAL_01134</name>
</gene>
<dbReference type="SUPFAM" id="SSF46785">
    <property type="entry name" value="Winged helix' DNA-binding domain"/>
    <property type="match status" value="1"/>
</dbReference>
<dbReference type="Gene3D" id="1.10.10.10">
    <property type="entry name" value="Winged helix-like DNA-binding domain superfamily/Winged helix DNA-binding domain"/>
    <property type="match status" value="1"/>
</dbReference>
<dbReference type="eggNOG" id="COG1522">
    <property type="taxonomic scope" value="Bacteria"/>
</dbReference>
<dbReference type="SUPFAM" id="SSF54909">
    <property type="entry name" value="Dimeric alpha+beta barrel"/>
    <property type="match status" value="1"/>
</dbReference>
<dbReference type="EMBL" id="ACEP01000055">
    <property type="protein sequence ID" value="EEG37013.1"/>
    <property type="molecule type" value="Genomic_DNA"/>
</dbReference>
<dbReference type="Pfam" id="PF01037">
    <property type="entry name" value="AsnC_trans_reg"/>
    <property type="match status" value="1"/>
</dbReference>
<sequence>MKRKYIKERTMRHEILRMLENNSRIDLHDLAIMLGTDESVVLEEIEKMENEGIICGYPTLINWDKTDTEKVTAFIEVRVTPQRGQGFEKLAERITNYPEVKSIYLMSGAFDFAIFLEGKTLKEVSMFVSTKLSTLEAVAGTATHFVLKKYKDHGMILIDKEPANRMKVTP</sequence>